<feature type="compositionally biased region" description="Basic and acidic residues" evidence="1">
    <location>
        <begin position="513"/>
        <end position="525"/>
    </location>
</feature>
<feature type="compositionally biased region" description="Basic residues" evidence="1">
    <location>
        <begin position="1"/>
        <end position="10"/>
    </location>
</feature>
<feature type="compositionally biased region" description="Basic and acidic residues" evidence="1">
    <location>
        <begin position="458"/>
        <end position="475"/>
    </location>
</feature>
<dbReference type="AlphaFoldDB" id="A0A9W4TZ58"/>
<reference evidence="2" key="1">
    <citation type="submission" date="2022-12" db="EMBL/GenBank/DDBJ databases">
        <authorList>
            <person name="Brejova B."/>
        </authorList>
    </citation>
    <scope>NUCLEOTIDE SEQUENCE</scope>
</reference>
<evidence type="ECO:0008006" key="4">
    <source>
        <dbReference type="Google" id="ProtNLM"/>
    </source>
</evidence>
<dbReference type="Pfam" id="PF10380">
    <property type="entry name" value="CRF1"/>
    <property type="match status" value="1"/>
</dbReference>
<evidence type="ECO:0000313" key="2">
    <source>
        <dbReference type="EMBL" id="CAI5759862.1"/>
    </source>
</evidence>
<feature type="compositionally biased region" description="Acidic residues" evidence="1">
    <location>
        <begin position="563"/>
        <end position="581"/>
    </location>
</feature>
<feature type="region of interest" description="Disordered" evidence="1">
    <location>
        <begin position="334"/>
        <end position="534"/>
    </location>
</feature>
<feature type="compositionally biased region" description="Acidic residues" evidence="1">
    <location>
        <begin position="84"/>
        <end position="112"/>
    </location>
</feature>
<keyword evidence="3" id="KW-1185">Reference proteome</keyword>
<organism evidence="2 3">
    <name type="scientific">Candida verbasci</name>
    <dbReference type="NCBI Taxonomy" id="1227364"/>
    <lineage>
        <taxon>Eukaryota</taxon>
        <taxon>Fungi</taxon>
        <taxon>Dikarya</taxon>
        <taxon>Ascomycota</taxon>
        <taxon>Saccharomycotina</taxon>
        <taxon>Pichiomycetes</taxon>
        <taxon>Debaryomycetaceae</taxon>
        <taxon>Candida/Lodderomyces clade</taxon>
        <taxon>Candida</taxon>
    </lineage>
</organism>
<feature type="compositionally biased region" description="Acidic residues" evidence="1">
    <location>
        <begin position="197"/>
        <end position="209"/>
    </location>
</feature>
<dbReference type="PANTHER" id="PTHR28057:SF1">
    <property type="entry name" value="PROTEIN IFH1-RELATED"/>
    <property type="match status" value="1"/>
</dbReference>
<feature type="region of interest" description="Disordered" evidence="1">
    <location>
        <begin position="637"/>
        <end position="658"/>
    </location>
</feature>
<feature type="compositionally biased region" description="Acidic residues" evidence="1">
    <location>
        <begin position="128"/>
        <end position="160"/>
    </location>
</feature>
<evidence type="ECO:0000313" key="3">
    <source>
        <dbReference type="Proteomes" id="UP001152885"/>
    </source>
</evidence>
<feature type="compositionally biased region" description="Basic residues" evidence="1">
    <location>
        <begin position="50"/>
        <end position="79"/>
    </location>
</feature>
<evidence type="ECO:0000256" key="1">
    <source>
        <dbReference type="SAM" id="MobiDB-lite"/>
    </source>
</evidence>
<feature type="region of interest" description="Disordered" evidence="1">
    <location>
        <begin position="563"/>
        <end position="592"/>
    </location>
</feature>
<dbReference type="OrthoDB" id="4047468at2759"/>
<dbReference type="EMBL" id="CANTUO010000005">
    <property type="protein sequence ID" value="CAI5759862.1"/>
    <property type="molecule type" value="Genomic_DNA"/>
</dbReference>
<feature type="compositionally biased region" description="Basic and acidic residues" evidence="1">
    <location>
        <begin position="422"/>
        <end position="434"/>
    </location>
</feature>
<gene>
    <name evidence="2" type="ORF">CANVERA_P4374</name>
</gene>
<accession>A0A9W4TZ58</accession>
<sequence>MSYGGKRKFSIAKSTSSNCSSSEDNNDNNHHIIHSDSDSSLTDIGDRKLLIGKRLNKKSPFKGKKKIPSGGKKLPKKKWVNQQEESEQADDNDSEEDGSNGSDADDDADDDLTGLFSLLNNKKQGGNSDEENNSSSEEDSDDDDEDEDEDEDEDDYDDDVDFVKLQAQKKVQSLKNARALKGLKGKKNMSTSAIESSSEESSDNEIVEDIEPRSKLSSRRKSLNNKFGRRKSNAALPDIKFEFNHKDSFQDEPDVKIENKQPEEEDMGEEINLSSSVSMNNATTQFDFEFDNQLMVVPKINEDELNSDEDYEIDDNELLATLQAENDVDEFLPDLSTTHDYHTTSQPHIISEEINEEEDNDEFEDEDEDEENDPFLKEEEKYLVNEFENNGFDEDDEDDENYFDLDSDFSTSKKINHSFRGIGEDKSKPIKTYEDNNYSNSDYDEDDYINLNDFDIPLFDKSDNEKEEKNKETNKNKSSNRKRKSNLKNSDEDDDDSYLWNYFFSSDNDSSSSDEKEIKKEKESKQQQVDDLFKQIDNDNTFKKKLKKRKTNEFLGSRIDYNDSLDEDEYNDSSESTDIDENIPKSNSSRNIGGLKKATEVLSSKTADYRPPILGSWVTIDSKPFGIIDGLSTRTLQPKQKQQQQQGQGLPNIPNNIPRKSIFVPNDDSVEMGLDELLNISELDNNDENDAKIWRDFNNHKKIPLGAFRNKSILQQNTNQGEFKRRYSNSNSNSNSNIKKSSPKSGVNKERRRQQSILEAVNEGYRPTKSGLFSENALADVEELLGDDNDIMALIKGL</sequence>
<name>A0A9W4TZ58_9ASCO</name>
<dbReference type="Proteomes" id="UP001152885">
    <property type="component" value="Unassembled WGS sequence"/>
</dbReference>
<feature type="compositionally biased region" description="Low complexity" evidence="1">
    <location>
        <begin position="637"/>
        <end position="651"/>
    </location>
</feature>
<dbReference type="GO" id="GO:0060962">
    <property type="term" value="P:regulation of ribosomal protein gene transcription by RNA polymerase II"/>
    <property type="evidence" value="ECO:0007669"/>
    <property type="project" value="InterPro"/>
</dbReference>
<feature type="compositionally biased region" description="Basic and acidic residues" evidence="1">
    <location>
        <begin position="245"/>
        <end position="262"/>
    </location>
</feature>
<dbReference type="PANTHER" id="PTHR28057">
    <property type="entry name" value="PROTEIN IFH1-RELATED"/>
    <property type="match status" value="1"/>
</dbReference>
<dbReference type="InterPro" id="IPR018837">
    <property type="entry name" value="TF_CRF1/IFH1"/>
</dbReference>
<feature type="region of interest" description="Disordered" evidence="1">
    <location>
        <begin position="725"/>
        <end position="752"/>
    </location>
</feature>
<feature type="region of interest" description="Disordered" evidence="1">
    <location>
        <begin position="245"/>
        <end position="269"/>
    </location>
</feature>
<feature type="compositionally biased region" description="Acidic residues" evidence="1">
    <location>
        <begin position="391"/>
        <end position="407"/>
    </location>
</feature>
<feature type="compositionally biased region" description="Low complexity" evidence="1">
    <location>
        <begin position="11"/>
        <end position="23"/>
    </location>
</feature>
<feature type="compositionally biased region" description="Basic and acidic residues" evidence="1">
    <location>
        <begin position="374"/>
        <end position="383"/>
    </location>
</feature>
<comment type="caution">
    <text evidence="2">The sequence shown here is derived from an EMBL/GenBank/DDBJ whole genome shotgun (WGS) entry which is preliminary data.</text>
</comment>
<feature type="compositionally biased region" description="Low complexity" evidence="1">
    <location>
        <begin position="728"/>
        <end position="745"/>
    </location>
</feature>
<dbReference type="GO" id="GO:0003712">
    <property type="term" value="F:transcription coregulator activity"/>
    <property type="evidence" value="ECO:0007669"/>
    <property type="project" value="InterPro"/>
</dbReference>
<proteinExistence type="predicted"/>
<feature type="compositionally biased region" description="Acidic residues" evidence="1">
    <location>
        <begin position="353"/>
        <end position="373"/>
    </location>
</feature>
<feature type="region of interest" description="Disordered" evidence="1">
    <location>
        <begin position="1"/>
        <end position="224"/>
    </location>
</feature>
<protein>
    <recommendedName>
        <fullName evidence="4">Transcriptional regulator IFH1</fullName>
    </recommendedName>
</protein>
<feature type="compositionally biased region" description="Basic and acidic residues" evidence="1">
    <location>
        <begin position="27"/>
        <end position="37"/>
    </location>
</feature>